<keyword evidence="2" id="KW-0131">Cell cycle</keyword>
<evidence type="ECO:0000259" key="1">
    <source>
        <dbReference type="SMART" id="SM00842"/>
    </source>
</evidence>
<dbReference type="InterPro" id="IPR043129">
    <property type="entry name" value="ATPase_NBD"/>
</dbReference>
<gene>
    <name evidence="2" type="ORF">SAMN02745176_02156</name>
</gene>
<name>A0A1M6FXW5_9FIRM</name>
<dbReference type="STRING" id="1122184.SAMN02745176_02156"/>
<dbReference type="RefSeq" id="WP_073026197.1">
    <property type="nucleotide sequence ID" value="NZ_FQZS01000013.1"/>
</dbReference>
<keyword evidence="2" id="KW-0132">Cell division</keyword>
<dbReference type="Pfam" id="PF14450">
    <property type="entry name" value="FtsA"/>
    <property type="match status" value="1"/>
</dbReference>
<dbReference type="OrthoDB" id="9768127at2"/>
<dbReference type="SUPFAM" id="SSF53067">
    <property type="entry name" value="Actin-like ATPase domain"/>
    <property type="match status" value="2"/>
</dbReference>
<dbReference type="GO" id="GO:0051301">
    <property type="term" value="P:cell division"/>
    <property type="evidence" value="ECO:0007669"/>
    <property type="project" value="UniProtKB-KW"/>
</dbReference>
<evidence type="ECO:0000313" key="2">
    <source>
        <dbReference type="EMBL" id="SHJ02449.1"/>
    </source>
</evidence>
<organism evidence="2 3">
    <name type="scientific">Lutispora thermophila DSM 19022</name>
    <dbReference type="NCBI Taxonomy" id="1122184"/>
    <lineage>
        <taxon>Bacteria</taxon>
        <taxon>Bacillati</taxon>
        <taxon>Bacillota</taxon>
        <taxon>Clostridia</taxon>
        <taxon>Lutisporales</taxon>
        <taxon>Lutisporaceae</taxon>
        <taxon>Lutispora</taxon>
    </lineage>
</organism>
<reference evidence="2 3" key="1">
    <citation type="submission" date="2016-11" db="EMBL/GenBank/DDBJ databases">
        <authorList>
            <person name="Jaros S."/>
            <person name="Januszkiewicz K."/>
            <person name="Wedrychowicz H."/>
        </authorList>
    </citation>
    <scope>NUCLEOTIDE SEQUENCE [LARGE SCALE GENOMIC DNA]</scope>
    <source>
        <strain evidence="2 3">DSM 19022</strain>
    </source>
</reference>
<proteinExistence type="predicted"/>
<sequence length="579" mass="63298">MGKEELFFSLDIGTRTVVAIVGVFHGDVFEILDFEVEEHKKRAMLDGQVHDISLVTEAVKNVKKKLEARLGAKLEKVSIAAAGRSLRTCKVGVERDIDSLAYIDGDMIASLEIEAIQKAQKEMKELDSVENEEYYCVGYAVTNYFLNHSVIGNLEGQRGKSMGVEVIATFLPKTVVDSLQTVIKQAGLTVYNMTLEPIAAMDVAIQDNIRLLNIALVDIGAGTSDIALTKDGTIFAFAMVPIAGDEITEKIAESFLLDFNTAEKVKLSLSKKKSIKFKDIMGIKHQVEAEEIIKAIEPAVRDLSEQICSKIIEYNGKAPSAVFLIGGGSCTPKLADYIAENLGLQKDRVGVRKTDIIKGVIFDSKKIWGPEFITPIGIGVSANKIKKNDFIHVVINDRPVKLLNTGRITVADVLVFIGFNPRLLIGSKGKDLHFTINGKQQVVKGKGGEPAVIFINDVQSNINSVLSNGDIIRIISADGGEMPKISLKEAMAGISKKVVTINGKEYELKMHIKVNGEAIQDGYEIMDGDSISITYSDTIGEILEDLRVSKDSFYITVNGRAASINEKIENGDKIEMKVK</sequence>
<dbReference type="SMART" id="SM00842">
    <property type="entry name" value="FtsA"/>
    <property type="match status" value="1"/>
</dbReference>
<dbReference type="InterPro" id="IPR003494">
    <property type="entry name" value="SHS2_FtsA"/>
</dbReference>
<dbReference type="PANTHER" id="PTHR32432">
    <property type="entry name" value="CELL DIVISION PROTEIN FTSA-RELATED"/>
    <property type="match status" value="1"/>
</dbReference>
<evidence type="ECO:0000313" key="3">
    <source>
        <dbReference type="Proteomes" id="UP000184442"/>
    </source>
</evidence>
<dbReference type="AlphaFoldDB" id="A0A1M6FXW5"/>
<dbReference type="Proteomes" id="UP000184442">
    <property type="component" value="Unassembled WGS sequence"/>
</dbReference>
<dbReference type="Gene3D" id="3.30.420.40">
    <property type="match status" value="2"/>
</dbReference>
<dbReference type="CDD" id="cd24004">
    <property type="entry name" value="ASKHA_NBD_PilM-like"/>
    <property type="match status" value="1"/>
</dbReference>
<keyword evidence="3" id="KW-1185">Reference proteome</keyword>
<dbReference type="InterPro" id="IPR050696">
    <property type="entry name" value="FtsA/MreB"/>
</dbReference>
<protein>
    <submittedName>
        <fullName evidence="2">Cell division protein FtsA</fullName>
    </submittedName>
</protein>
<feature type="domain" description="SHS2" evidence="1">
    <location>
        <begin position="7"/>
        <end position="204"/>
    </location>
</feature>
<accession>A0A1M6FXW5</accession>
<dbReference type="EMBL" id="FQZS01000013">
    <property type="protein sequence ID" value="SHJ02449.1"/>
    <property type="molecule type" value="Genomic_DNA"/>
</dbReference>
<dbReference type="PANTHER" id="PTHR32432:SF3">
    <property type="entry name" value="ETHANOLAMINE UTILIZATION PROTEIN EUTJ"/>
    <property type="match status" value="1"/>
</dbReference>